<evidence type="ECO:0000256" key="3">
    <source>
        <dbReference type="ARBA" id="ARBA00022490"/>
    </source>
</evidence>
<sequence length="159" mass="16977">MTGHTVLWDPVRLTAAEFAGCWEQLDLGEPPGALGLSDVDPVWPAEVLVGLRRKGIALRGARLERQLRALARRDYAVDVDGCRVRVRASVVGSIGVLAERRGDEVVLVSVPHYAVPAELLARLPESASVEVTRDGALVGASRCGPPGEAAELIERTRPG</sequence>
<evidence type="ECO:0000256" key="1">
    <source>
        <dbReference type="ARBA" id="ARBA00004496"/>
    </source>
</evidence>
<accession>A0A290Z023</accession>
<dbReference type="AlphaFoldDB" id="A0A290Z023"/>
<keyword evidence="6" id="KW-1185">Reference proteome</keyword>
<dbReference type="InterPro" id="IPR025734">
    <property type="entry name" value="EspG"/>
</dbReference>
<dbReference type="RefSeq" id="WP_096491369.1">
    <property type="nucleotide sequence ID" value="NZ_CP023445.1"/>
</dbReference>
<gene>
    <name evidence="5" type="ORF">CNX65_02785</name>
</gene>
<keyword evidence="3" id="KW-0963">Cytoplasm</keyword>
<keyword evidence="4" id="KW-0143">Chaperone</keyword>
<dbReference type="Pfam" id="PF14011">
    <property type="entry name" value="ESX-1_EspG"/>
    <property type="match status" value="1"/>
</dbReference>
<proteinExistence type="inferred from homology"/>
<organism evidence="5 6">
    <name type="scientific">Actinosynnema pretiosum</name>
    <dbReference type="NCBI Taxonomy" id="42197"/>
    <lineage>
        <taxon>Bacteria</taxon>
        <taxon>Bacillati</taxon>
        <taxon>Actinomycetota</taxon>
        <taxon>Actinomycetes</taxon>
        <taxon>Pseudonocardiales</taxon>
        <taxon>Pseudonocardiaceae</taxon>
        <taxon>Actinosynnema</taxon>
    </lineage>
</organism>
<reference evidence="5" key="1">
    <citation type="submission" date="2017-09" db="EMBL/GenBank/DDBJ databases">
        <title>Complete Genome Sequence of ansamitocin-producing Bacterium Actinosynnema pretiosum X47.</title>
        <authorList>
            <person name="Cao G."/>
            <person name="Zong G."/>
            <person name="Zhong C."/>
            <person name="Fu J."/>
        </authorList>
    </citation>
    <scope>NUCLEOTIDE SEQUENCE [LARGE SCALE GENOMIC DNA]</scope>
    <source>
        <strain evidence="5">X47</strain>
    </source>
</reference>
<dbReference type="EMBL" id="CP023445">
    <property type="protein sequence ID" value="ATE52352.1"/>
    <property type="molecule type" value="Genomic_DNA"/>
</dbReference>
<comment type="similarity">
    <text evidence="2">Belongs to the EspG family.</text>
</comment>
<evidence type="ECO:0000256" key="4">
    <source>
        <dbReference type="ARBA" id="ARBA00023186"/>
    </source>
</evidence>
<protein>
    <submittedName>
        <fullName evidence="5">Uncharacterized protein</fullName>
    </submittedName>
</protein>
<comment type="subcellular location">
    <subcellularLocation>
        <location evidence="1">Cytoplasm</location>
    </subcellularLocation>
</comment>
<evidence type="ECO:0000256" key="2">
    <source>
        <dbReference type="ARBA" id="ARBA00006411"/>
    </source>
</evidence>
<dbReference type="Proteomes" id="UP000218505">
    <property type="component" value="Chromosome"/>
</dbReference>
<evidence type="ECO:0000313" key="5">
    <source>
        <dbReference type="EMBL" id="ATE52352.1"/>
    </source>
</evidence>
<evidence type="ECO:0000313" key="6">
    <source>
        <dbReference type="Proteomes" id="UP000218505"/>
    </source>
</evidence>
<dbReference type="KEGG" id="apre:CNX65_02785"/>
<name>A0A290Z023_9PSEU</name>